<protein>
    <submittedName>
        <fullName evidence="3">Uncharacterized protein</fullName>
    </submittedName>
</protein>
<reference evidence="3 4" key="1">
    <citation type="journal article" date="2018" name="Cell">
        <title>The Chara Genome: Secondary Complexity and Implications for Plant Terrestrialization.</title>
        <authorList>
            <person name="Nishiyama T."/>
            <person name="Sakayama H."/>
            <person name="Vries J.D."/>
            <person name="Buschmann H."/>
            <person name="Saint-Marcoux D."/>
            <person name="Ullrich K.K."/>
            <person name="Haas F.B."/>
            <person name="Vanderstraeten L."/>
            <person name="Becker D."/>
            <person name="Lang D."/>
            <person name="Vosolsobe S."/>
            <person name="Rombauts S."/>
            <person name="Wilhelmsson P.K.I."/>
            <person name="Janitza P."/>
            <person name="Kern R."/>
            <person name="Heyl A."/>
            <person name="Rumpler F."/>
            <person name="Villalobos L.I.A.C."/>
            <person name="Clay J.M."/>
            <person name="Skokan R."/>
            <person name="Toyoda A."/>
            <person name="Suzuki Y."/>
            <person name="Kagoshima H."/>
            <person name="Schijlen E."/>
            <person name="Tajeshwar N."/>
            <person name="Catarino B."/>
            <person name="Hetherington A.J."/>
            <person name="Saltykova A."/>
            <person name="Bonnot C."/>
            <person name="Breuninger H."/>
            <person name="Symeonidi A."/>
            <person name="Radhakrishnan G.V."/>
            <person name="Van Nieuwerburgh F."/>
            <person name="Deforce D."/>
            <person name="Chang C."/>
            <person name="Karol K.G."/>
            <person name="Hedrich R."/>
            <person name="Ulvskov P."/>
            <person name="Glockner G."/>
            <person name="Delwiche C.F."/>
            <person name="Petrasek J."/>
            <person name="Van de Peer Y."/>
            <person name="Friml J."/>
            <person name="Beilby M."/>
            <person name="Dolan L."/>
            <person name="Kohara Y."/>
            <person name="Sugano S."/>
            <person name="Fujiyama A."/>
            <person name="Delaux P.-M."/>
            <person name="Quint M."/>
            <person name="TheiBen G."/>
            <person name="Hagemann M."/>
            <person name="Harholt J."/>
            <person name="Dunand C."/>
            <person name="Zachgo S."/>
            <person name="Langdale J."/>
            <person name="Maumus F."/>
            <person name="Straeten D.V.D."/>
            <person name="Gould S.B."/>
            <person name="Rensing S.A."/>
        </authorList>
    </citation>
    <scope>NUCLEOTIDE SEQUENCE [LARGE SCALE GENOMIC DNA]</scope>
    <source>
        <strain evidence="3 4">S276</strain>
    </source>
</reference>
<organism evidence="3 4">
    <name type="scientific">Chara braunii</name>
    <name type="common">Braun's stonewort</name>
    <dbReference type="NCBI Taxonomy" id="69332"/>
    <lineage>
        <taxon>Eukaryota</taxon>
        <taxon>Viridiplantae</taxon>
        <taxon>Streptophyta</taxon>
        <taxon>Charophyceae</taxon>
        <taxon>Charales</taxon>
        <taxon>Characeae</taxon>
        <taxon>Chara</taxon>
    </lineage>
</organism>
<accession>A0A388LTE8</accession>
<dbReference type="AlphaFoldDB" id="A0A388LTE8"/>
<evidence type="ECO:0000256" key="1">
    <source>
        <dbReference type="SAM" id="Coils"/>
    </source>
</evidence>
<gene>
    <name evidence="3" type="ORF">CBR_g40316</name>
</gene>
<evidence type="ECO:0000256" key="2">
    <source>
        <dbReference type="SAM" id="MobiDB-lite"/>
    </source>
</evidence>
<dbReference type="Gramene" id="GBG85587">
    <property type="protein sequence ID" value="GBG85587"/>
    <property type="gene ID" value="CBR_g40316"/>
</dbReference>
<dbReference type="EMBL" id="BFEA01000525">
    <property type="protein sequence ID" value="GBG85587.1"/>
    <property type="molecule type" value="Genomic_DNA"/>
</dbReference>
<comment type="caution">
    <text evidence="3">The sequence shown here is derived from an EMBL/GenBank/DDBJ whole genome shotgun (WGS) entry which is preliminary data.</text>
</comment>
<keyword evidence="1" id="KW-0175">Coiled coil</keyword>
<keyword evidence="4" id="KW-1185">Reference proteome</keyword>
<evidence type="ECO:0000313" key="4">
    <source>
        <dbReference type="Proteomes" id="UP000265515"/>
    </source>
</evidence>
<sequence>MPRSFVFPPLPPPSNNAPAHQSQVPLLALPPPPRTNPSGSTSPGQAIVLRQSWWKLNQEKLDRVYDFMAFELEARQETIREKERLLKEIEEKQKVKEAEEKALSKMKERQEFEERIGTIVGSKINDASELFLGRADQAKATTASGEVGRRIGPEKTAIKHLDAEKELMEKQIGLLRQEHEFIKKRMEELARTMKQTSTGTKRPATGVCITSPPEAPARGKSKVMGVGTPTSQDFEKLLKAYNTVKEGKRIADMEVHTLRERFEKAVSKLVRQGRTPRANLTRRMYEATDDDEQEIPAGREEGLDDLTLRPSPPKRTSGRLAMKAAVAEKAEFVKETKKYLKRLKKHGLQMLCAKEGVTFITCRTSNY</sequence>
<evidence type="ECO:0000313" key="3">
    <source>
        <dbReference type="EMBL" id="GBG85587.1"/>
    </source>
</evidence>
<feature type="coiled-coil region" evidence="1">
    <location>
        <begin position="158"/>
        <end position="192"/>
    </location>
</feature>
<feature type="region of interest" description="Disordered" evidence="2">
    <location>
        <begin position="1"/>
        <end position="44"/>
    </location>
</feature>
<feature type="coiled-coil region" evidence="1">
    <location>
        <begin position="72"/>
        <end position="115"/>
    </location>
</feature>
<feature type="region of interest" description="Disordered" evidence="2">
    <location>
        <begin position="288"/>
        <end position="319"/>
    </location>
</feature>
<dbReference type="Proteomes" id="UP000265515">
    <property type="component" value="Unassembled WGS sequence"/>
</dbReference>
<name>A0A388LTE8_CHABU</name>
<feature type="region of interest" description="Disordered" evidence="2">
    <location>
        <begin position="193"/>
        <end position="228"/>
    </location>
</feature>
<proteinExistence type="predicted"/>